<evidence type="ECO:0000256" key="4">
    <source>
        <dbReference type="ARBA" id="ARBA00023136"/>
    </source>
</evidence>
<dbReference type="PANTHER" id="PTHR47737:SF1">
    <property type="entry name" value="GLYCINE BETAINE_PROLINE BETAINE TRANSPORT SYSTEM PERMEASE PROTEIN PROW"/>
    <property type="match status" value="1"/>
</dbReference>
<dbReference type="EMBL" id="CP138359">
    <property type="protein sequence ID" value="WPF83248.1"/>
    <property type="molecule type" value="Genomic_DNA"/>
</dbReference>
<dbReference type="Pfam" id="PF04069">
    <property type="entry name" value="OpuAC"/>
    <property type="match status" value="1"/>
</dbReference>
<dbReference type="PROSITE" id="PS51257">
    <property type="entry name" value="PROKAR_LIPOPROTEIN"/>
    <property type="match status" value="1"/>
</dbReference>
<dbReference type="KEGG" id="sbil:SANBI_000904"/>
<gene>
    <name evidence="7" type="ORF">SANBI_000904</name>
</gene>
<proteinExistence type="predicted"/>
<keyword evidence="4" id="KW-0472">Membrane</keyword>
<feature type="signal peptide" evidence="5">
    <location>
        <begin position="1"/>
        <end position="31"/>
    </location>
</feature>
<dbReference type="GO" id="GO:0015226">
    <property type="term" value="F:carnitine transmembrane transporter activity"/>
    <property type="evidence" value="ECO:0007669"/>
    <property type="project" value="TreeGrafter"/>
</dbReference>
<organism evidence="7 8">
    <name type="scientific">Sanguibacter biliveldensis</name>
    <dbReference type="NCBI Taxonomy" id="3030830"/>
    <lineage>
        <taxon>Bacteria</taxon>
        <taxon>Bacillati</taxon>
        <taxon>Actinomycetota</taxon>
        <taxon>Actinomycetes</taxon>
        <taxon>Micrococcales</taxon>
        <taxon>Sanguibacteraceae</taxon>
        <taxon>Sanguibacter</taxon>
    </lineage>
</organism>
<comment type="subcellular location">
    <subcellularLocation>
        <location evidence="1">Cell membrane</location>
    </subcellularLocation>
</comment>
<keyword evidence="2" id="KW-0813">Transport</keyword>
<evidence type="ECO:0000256" key="1">
    <source>
        <dbReference type="ARBA" id="ARBA00004236"/>
    </source>
</evidence>
<dbReference type="AlphaFoldDB" id="A0AAF0ZAR1"/>
<dbReference type="PANTHER" id="PTHR47737">
    <property type="entry name" value="GLYCINE BETAINE/PROLINE BETAINE TRANSPORT SYSTEM PERMEASE PROTEIN PROW"/>
    <property type="match status" value="1"/>
</dbReference>
<protein>
    <submittedName>
        <fullName evidence="7">Glycine betaine ABC transporter substrate-binding protein</fullName>
    </submittedName>
</protein>
<dbReference type="GO" id="GO:0043190">
    <property type="term" value="C:ATP-binding cassette (ABC) transporter complex"/>
    <property type="evidence" value="ECO:0007669"/>
    <property type="project" value="InterPro"/>
</dbReference>
<dbReference type="Gene3D" id="3.40.190.10">
    <property type="entry name" value="Periplasmic binding protein-like II"/>
    <property type="match status" value="1"/>
</dbReference>
<evidence type="ECO:0000256" key="2">
    <source>
        <dbReference type="ARBA" id="ARBA00022448"/>
    </source>
</evidence>
<feature type="chain" id="PRO_5042171377" evidence="5">
    <location>
        <begin position="32"/>
        <end position="308"/>
    </location>
</feature>
<dbReference type="InterPro" id="IPR007210">
    <property type="entry name" value="ABC_Gly_betaine_transp_sub-bd"/>
</dbReference>
<evidence type="ECO:0000259" key="6">
    <source>
        <dbReference type="Pfam" id="PF04069"/>
    </source>
</evidence>
<dbReference type="GO" id="GO:0005275">
    <property type="term" value="F:amine transmembrane transporter activity"/>
    <property type="evidence" value="ECO:0007669"/>
    <property type="project" value="TreeGrafter"/>
</dbReference>
<reference evidence="8" key="1">
    <citation type="submission" date="2023-11" db="EMBL/GenBank/DDBJ databases">
        <authorList>
            <person name="Helweg L.P."/>
            <person name="Kiel A."/>
            <person name="Hitz F."/>
            <person name="Ruckert-Reed C."/>
            <person name="Busche T."/>
            <person name="Kaltschmidt B."/>
            <person name="Kaltschmidt C."/>
        </authorList>
    </citation>
    <scope>NUCLEOTIDE SEQUENCE [LARGE SCALE GENOMIC DNA]</scope>
    <source>
        <strain evidence="8">4.1</strain>
    </source>
</reference>
<dbReference type="GO" id="GO:0031460">
    <property type="term" value="P:glycine betaine transport"/>
    <property type="evidence" value="ECO:0007669"/>
    <property type="project" value="TreeGrafter"/>
</dbReference>
<evidence type="ECO:0000313" key="8">
    <source>
        <dbReference type="Proteomes" id="UP001304340"/>
    </source>
</evidence>
<evidence type="ECO:0000313" key="7">
    <source>
        <dbReference type="EMBL" id="WPF83248.1"/>
    </source>
</evidence>
<dbReference type="Proteomes" id="UP001304340">
    <property type="component" value="Chromosome"/>
</dbReference>
<feature type="domain" description="ABC-type glycine betaine transport system substrate-binding" evidence="6">
    <location>
        <begin position="46"/>
        <end position="294"/>
    </location>
</feature>
<name>A0AAF0ZAR1_9MICO</name>
<sequence length="308" mass="33325">MFNRSTHRTTLVAGSLALALGLAACSSGDDAAADEAPRLENGDLETISVGVHSGWDEGIAVSHLFKVMLEQEGYTVDTTEADAGVVYTGLTGGDFDVNFDMWLPNTHADYLKKYGDEMEMLGVWYDDAKLTIAVNEDSPITSLDELADNADVFDNRLVGIEAGAGLTRITQDDAIPGYGLDDMNFVVSSTPAMLAELKGATDAGDDVAVTLWRPHWAYDAFPIRDLEDPEGLMGEAEEINSVGREDFAKDYPTAASWIGAFKLTDEQLFSLENIMFNENNGSDPDASAKEWLEQNPTFVDDLKAAAEA</sequence>
<keyword evidence="8" id="KW-1185">Reference proteome</keyword>
<keyword evidence="3" id="KW-1003">Cell membrane</keyword>
<dbReference type="RefSeq" id="WP_319159364.1">
    <property type="nucleotide sequence ID" value="NZ_CP138359.1"/>
</dbReference>
<dbReference type="CDD" id="cd13639">
    <property type="entry name" value="PBP2_OpuAC_like"/>
    <property type="match status" value="1"/>
</dbReference>
<keyword evidence="5" id="KW-0732">Signal</keyword>
<dbReference type="Gene3D" id="3.40.190.100">
    <property type="entry name" value="Glycine betaine-binding periplasmic protein, domain 2"/>
    <property type="match status" value="1"/>
</dbReference>
<dbReference type="SUPFAM" id="SSF53850">
    <property type="entry name" value="Periplasmic binding protein-like II"/>
    <property type="match status" value="1"/>
</dbReference>
<evidence type="ECO:0000256" key="5">
    <source>
        <dbReference type="SAM" id="SignalP"/>
    </source>
</evidence>
<dbReference type="GO" id="GO:0015871">
    <property type="term" value="P:choline transport"/>
    <property type="evidence" value="ECO:0007669"/>
    <property type="project" value="TreeGrafter"/>
</dbReference>
<accession>A0AAF0ZAR1</accession>
<evidence type="ECO:0000256" key="3">
    <source>
        <dbReference type="ARBA" id="ARBA00022475"/>
    </source>
</evidence>